<proteinExistence type="predicted"/>
<sequence>MPFIRDPTQSTKALIEGSALSPRFSNFSIFQANYKTVGDHGIRADFMIPKSLRAGEKVPVITQFHGGGLIFGDSLYSPWFPIWVLELAEKHNAVIACANYRMMPESTAVEVLSDIDDWWRWLHSSDSANLLAALPTPIELDLDRVITTGESAGGLLSVYLAMTYPEDIRAATAGYPMFNQDGPVETDQTPALAPQIPESALLELQKTINAGNTVSSDDSDLRMALFHSFFRTKALLFKCYDRDSLASPVHRERLYQLQRLEQPDTKLPLGGLVILHGAQDPVVPVTLSERFVNAAREKLRGRQGADNIVLSIQEGVHGFDNTFSIEEPWLKEALATAISRWLE</sequence>
<dbReference type="GO" id="GO:0016787">
    <property type="term" value="F:hydrolase activity"/>
    <property type="evidence" value="ECO:0007669"/>
    <property type="project" value="UniProtKB-KW"/>
</dbReference>
<feature type="domain" description="Alpha/beta hydrolase fold-3" evidence="2">
    <location>
        <begin position="63"/>
        <end position="207"/>
    </location>
</feature>
<name>A0A225B1X1_TALAT</name>
<gene>
    <name evidence="3" type="ORF">UA08_03379</name>
</gene>
<dbReference type="PANTHER" id="PTHR48081">
    <property type="entry name" value="AB HYDROLASE SUPERFAMILY PROTEIN C4A8.06C"/>
    <property type="match status" value="1"/>
</dbReference>
<dbReference type="Gene3D" id="3.40.50.1820">
    <property type="entry name" value="alpha/beta hydrolase"/>
    <property type="match status" value="1"/>
</dbReference>
<dbReference type="InterPro" id="IPR013094">
    <property type="entry name" value="AB_hydrolase_3"/>
</dbReference>
<dbReference type="Proteomes" id="UP000214365">
    <property type="component" value="Unassembled WGS sequence"/>
</dbReference>
<evidence type="ECO:0000256" key="1">
    <source>
        <dbReference type="ARBA" id="ARBA00022801"/>
    </source>
</evidence>
<reference evidence="3 4" key="1">
    <citation type="submission" date="2015-06" db="EMBL/GenBank/DDBJ databases">
        <title>Talaromyces atroroseus IBT 11181 draft genome.</title>
        <authorList>
            <person name="Rasmussen K.B."/>
            <person name="Rasmussen S."/>
            <person name="Petersen B."/>
            <person name="Sicheritz-Ponten T."/>
            <person name="Mortensen U.H."/>
            <person name="Thrane U."/>
        </authorList>
    </citation>
    <scope>NUCLEOTIDE SEQUENCE [LARGE SCALE GENOMIC DNA]</scope>
    <source>
        <strain evidence="3 4">IBT 11181</strain>
    </source>
</reference>
<dbReference type="OrthoDB" id="19653at2759"/>
<keyword evidence="4" id="KW-1185">Reference proteome</keyword>
<evidence type="ECO:0000259" key="2">
    <source>
        <dbReference type="Pfam" id="PF07859"/>
    </source>
</evidence>
<accession>A0A225B1X1</accession>
<dbReference type="RefSeq" id="XP_020121337.1">
    <property type="nucleotide sequence ID" value="XM_020265673.1"/>
</dbReference>
<dbReference type="GeneID" id="31003134"/>
<dbReference type="EMBL" id="LFMY01000004">
    <property type="protein sequence ID" value="OKL61216.1"/>
    <property type="molecule type" value="Genomic_DNA"/>
</dbReference>
<dbReference type="InterPro" id="IPR029058">
    <property type="entry name" value="AB_hydrolase_fold"/>
</dbReference>
<dbReference type="InterPro" id="IPR050300">
    <property type="entry name" value="GDXG_lipolytic_enzyme"/>
</dbReference>
<dbReference type="PANTHER" id="PTHR48081:SF3">
    <property type="entry name" value="ALPHA_BETA HYDROLASE FOLD-3 DOMAIN-CONTAINING PROTEIN"/>
    <property type="match status" value="1"/>
</dbReference>
<dbReference type="SUPFAM" id="SSF53474">
    <property type="entry name" value="alpha/beta-Hydrolases"/>
    <property type="match status" value="1"/>
</dbReference>
<protein>
    <recommendedName>
        <fullName evidence="2">Alpha/beta hydrolase fold-3 domain-containing protein</fullName>
    </recommendedName>
</protein>
<dbReference type="AlphaFoldDB" id="A0A225B1X1"/>
<keyword evidence="1" id="KW-0378">Hydrolase</keyword>
<organism evidence="3 4">
    <name type="scientific">Talaromyces atroroseus</name>
    <dbReference type="NCBI Taxonomy" id="1441469"/>
    <lineage>
        <taxon>Eukaryota</taxon>
        <taxon>Fungi</taxon>
        <taxon>Dikarya</taxon>
        <taxon>Ascomycota</taxon>
        <taxon>Pezizomycotina</taxon>
        <taxon>Eurotiomycetes</taxon>
        <taxon>Eurotiomycetidae</taxon>
        <taxon>Eurotiales</taxon>
        <taxon>Trichocomaceae</taxon>
        <taxon>Talaromyces</taxon>
        <taxon>Talaromyces sect. Trachyspermi</taxon>
    </lineage>
</organism>
<comment type="caution">
    <text evidence="3">The sequence shown here is derived from an EMBL/GenBank/DDBJ whole genome shotgun (WGS) entry which is preliminary data.</text>
</comment>
<evidence type="ECO:0000313" key="4">
    <source>
        <dbReference type="Proteomes" id="UP000214365"/>
    </source>
</evidence>
<evidence type="ECO:0000313" key="3">
    <source>
        <dbReference type="EMBL" id="OKL61216.1"/>
    </source>
</evidence>
<dbReference type="Pfam" id="PF07859">
    <property type="entry name" value="Abhydrolase_3"/>
    <property type="match status" value="1"/>
</dbReference>
<dbReference type="STRING" id="1441469.A0A225B1X1"/>